<evidence type="ECO:0000256" key="1">
    <source>
        <dbReference type="SAM" id="MobiDB-lite"/>
    </source>
</evidence>
<dbReference type="EMBL" id="CP002536">
    <property type="protein sequence ID" value="ADY25764.1"/>
    <property type="molecule type" value="Genomic_DNA"/>
</dbReference>
<keyword evidence="4" id="KW-1185">Reference proteome</keyword>
<feature type="region of interest" description="Disordered" evidence="1">
    <location>
        <begin position="33"/>
        <end position="61"/>
    </location>
</feature>
<gene>
    <name evidence="3" type="ordered locus">Deipr_0602</name>
</gene>
<evidence type="ECO:0000313" key="4">
    <source>
        <dbReference type="Proteomes" id="UP000007718"/>
    </source>
</evidence>
<reference evidence="3 4" key="2">
    <citation type="journal article" date="2012" name="Stand. Genomic Sci.">
        <title>Complete genome sequence of the orange-red pigmented, radioresistant Deinococcus proteolyticus type strain (MRP(T)).</title>
        <authorList>
            <person name="Copeland A."/>
            <person name="Zeytun A."/>
            <person name="Yassawong M."/>
            <person name="Nolan M."/>
            <person name="Lucas S."/>
            <person name="Hammon N."/>
            <person name="Deshpande S."/>
            <person name="Cheng J.F."/>
            <person name="Han C."/>
            <person name="Tapia R."/>
            <person name="Goodwin L.A."/>
            <person name="Pitluck S."/>
            <person name="Mavromatis K."/>
            <person name="Liolios K."/>
            <person name="Pagani I."/>
            <person name="Ivanova N."/>
            <person name="Mikhailova N."/>
            <person name="Pati A."/>
            <person name="Chen A."/>
            <person name="Palaniappan K."/>
            <person name="Land M."/>
            <person name="Hauser L."/>
            <person name="Jeffries C.D."/>
            <person name="Brambilla E.M."/>
            <person name="Rohde M."/>
            <person name="Sikorski J."/>
            <person name="Pukall R."/>
            <person name="Goker M."/>
            <person name="Detter J.C."/>
            <person name="Woyke T."/>
            <person name="Bristow J."/>
            <person name="Eisen J.A."/>
            <person name="Markowitz V."/>
            <person name="Hugenholtz P."/>
            <person name="Kyrpides N.C."/>
            <person name="Klenk H.P."/>
            <person name="Lapidus A."/>
        </authorList>
    </citation>
    <scope>NUCLEOTIDE SEQUENCE [LARGE SCALE GENOMIC DNA]</scope>
    <source>
        <strain evidence="4">ATCC 35074 / DSM 20540 / JCM 6276 / NBRC 101906 / NCIMB 13154 / VKM Ac-1939 / CCM 2703 / MRP</strain>
    </source>
</reference>
<proteinExistence type="predicted"/>
<dbReference type="HOGENOM" id="CLU_1265222_0_0_0"/>
<feature type="signal peptide" evidence="2">
    <location>
        <begin position="1"/>
        <end position="21"/>
    </location>
</feature>
<accession>F0RKZ1</accession>
<organism evidence="3 4">
    <name type="scientific">Deinococcus proteolyticus (strain ATCC 35074 / DSM 20540 / JCM 6276 / NBRC 101906 / NCIMB 13154 / VKM Ac-1939 / CCM 2703 / MRP)</name>
    <dbReference type="NCBI Taxonomy" id="693977"/>
    <lineage>
        <taxon>Bacteria</taxon>
        <taxon>Thermotogati</taxon>
        <taxon>Deinococcota</taxon>
        <taxon>Deinococci</taxon>
        <taxon>Deinococcales</taxon>
        <taxon>Deinococcaceae</taxon>
        <taxon>Deinococcus</taxon>
    </lineage>
</organism>
<dbReference type="OrthoDB" id="9916213at2"/>
<name>F0RKZ1_DEIPM</name>
<keyword evidence="2" id="KW-0732">Signal</keyword>
<dbReference type="RefSeq" id="WP_013614373.1">
    <property type="nucleotide sequence ID" value="NC_015161.1"/>
</dbReference>
<evidence type="ECO:0000256" key="2">
    <source>
        <dbReference type="SAM" id="SignalP"/>
    </source>
</evidence>
<evidence type="ECO:0008006" key="5">
    <source>
        <dbReference type="Google" id="ProtNLM"/>
    </source>
</evidence>
<reference evidence="4" key="1">
    <citation type="submission" date="2011-02" db="EMBL/GenBank/DDBJ databases">
        <title>The complete sequence of chromosome of Deinococcus proteolyticus DSM 20540.</title>
        <authorList>
            <consortium name="US DOE Joint Genome Institute (JGI-PGF)"/>
            <person name="Lucas S."/>
            <person name="Copeland A."/>
            <person name="Lapidus A."/>
            <person name="Bruce D."/>
            <person name="Goodwin L."/>
            <person name="Pitluck S."/>
            <person name="Kyrpides N."/>
            <person name="Mavromatis K."/>
            <person name="Pagani I."/>
            <person name="Ivanova N."/>
            <person name="Ovchinnikova G."/>
            <person name="Zeytun A."/>
            <person name="Detter J.C."/>
            <person name="Han C."/>
            <person name="Land M."/>
            <person name="Hauser L."/>
            <person name="Markowitz V."/>
            <person name="Cheng J.-F."/>
            <person name="Hugenholtz P."/>
            <person name="Woyke T."/>
            <person name="Wu D."/>
            <person name="Pukall R."/>
            <person name="Steenblock K."/>
            <person name="Brambilla E."/>
            <person name="Klenk H.-P."/>
            <person name="Eisen J.A."/>
        </authorList>
    </citation>
    <scope>NUCLEOTIDE SEQUENCE [LARGE SCALE GENOMIC DNA]</scope>
    <source>
        <strain evidence="4">ATCC 35074 / DSM 20540 / JCM 6276 / NBRC 101906 / NCIMB 13154 / VKM Ac-1939 / CCM 2703 / MRP</strain>
    </source>
</reference>
<feature type="compositionally biased region" description="Low complexity" evidence="1">
    <location>
        <begin position="33"/>
        <end position="53"/>
    </location>
</feature>
<protein>
    <recommendedName>
        <fullName evidence="5">Lipoprotein</fullName>
    </recommendedName>
</protein>
<evidence type="ECO:0000313" key="3">
    <source>
        <dbReference type="EMBL" id="ADY25764.1"/>
    </source>
</evidence>
<dbReference type="Proteomes" id="UP000007718">
    <property type="component" value="Chromosome"/>
</dbReference>
<dbReference type="AlphaFoldDB" id="F0RKZ1"/>
<sequence length="218" mass="23838">MFRFVFLVSLLGLAVCASALAVGGRLPAPRTPLTATPAISPSAPSASASPRPAGDQHTLGLAPAELPPIQRSPGFALRPQLEAVLTIQLLAELTVEGRIQWTAAQREQLRTLLRPLEREKVTRSEWAAIGAGWADLLTPAQRSELDRARADAEALAERRLSMSRLALLDSPGTGRVQWRYAFAIQRGTGLVRRLEEEPEFGPYRHSPYREHLATLLGR</sequence>
<dbReference type="KEGG" id="dpt:Deipr_0602"/>
<feature type="chain" id="PRO_5003256045" description="Lipoprotein" evidence="2">
    <location>
        <begin position="22"/>
        <end position="218"/>
    </location>
</feature>